<dbReference type="HOGENOM" id="CLU_075538_1_1_9"/>
<dbReference type="InterPro" id="IPR054331">
    <property type="entry name" value="LiaF_TM"/>
</dbReference>
<feature type="domain" description="LiaF transmembrane" evidence="3">
    <location>
        <begin position="9"/>
        <end position="105"/>
    </location>
</feature>
<sequence precursor="true">MRYRISNVLWGLFWMSLGVIIAGNVFQWWDISLFFPGWWTLFLIVPCSISIIRNGFGGFSLIGLVVGIMLLLNSQGIFLADTVRKLIVPVVLIIIGLNILMRSAFNGSSKVKIPIPKECSYAATFSGNTVQFPNQRFEGAELNSIFGGVRLDLRSAIIEENVCIDATSIFGGIDIFVPENVRVKVSSSSFFGGVSNHRRRISGEVPTIYINATCMFGGVDIR</sequence>
<dbReference type="PANTHER" id="PTHR40763">
    <property type="entry name" value="MEMBRANE PROTEIN-RELATED"/>
    <property type="match status" value="1"/>
</dbReference>
<name>A9KHH2_LACP7</name>
<dbReference type="InterPro" id="IPR024425">
    <property type="entry name" value="LiaF-like_C"/>
</dbReference>
<dbReference type="EMBL" id="CP000885">
    <property type="protein sequence ID" value="ABX40839.1"/>
    <property type="molecule type" value="Genomic_DNA"/>
</dbReference>
<keyword evidence="1" id="KW-0812">Transmembrane</keyword>
<dbReference type="RefSeq" id="WP_012198483.1">
    <property type="nucleotide sequence ID" value="NC_010001.1"/>
</dbReference>
<dbReference type="eggNOG" id="COG4758">
    <property type="taxonomic scope" value="Bacteria"/>
</dbReference>
<dbReference type="AlphaFoldDB" id="A9KHH2"/>
<evidence type="ECO:0000259" key="2">
    <source>
        <dbReference type="Pfam" id="PF09922"/>
    </source>
</evidence>
<evidence type="ECO:0000313" key="5">
    <source>
        <dbReference type="Proteomes" id="UP000000370"/>
    </source>
</evidence>
<dbReference type="STRING" id="357809.Cphy_0452"/>
<keyword evidence="1" id="KW-0472">Membrane</keyword>
<dbReference type="Pfam" id="PF09922">
    <property type="entry name" value="LiaF-like_C"/>
    <property type="match status" value="1"/>
</dbReference>
<keyword evidence="5" id="KW-1185">Reference proteome</keyword>
<accession>A9KHH2</accession>
<feature type="domain" description="Cell wall-active antibiotics response LiaF-like C-terminal" evidence="2">
    <location>
        <begin position="135"/>
        <end position="196"/>
    </location>
</feature>
<feature type="transmembrane region" description="Helical" evidence="1">
    <location>
        <begin position="86"/>
        <end position="105"/>
    </location>
</feature>
<feature type="transmembrane region" description="Helical" evidence="1">
    <location>
        <begin position="7"/>
        <end position="29"/>
    </location>
</feature>
<reference evidence="5" key="1">
    <citation type="submission" date="2007-11" db="EMBL/GenBank/DDBJ databases">
        <title>Complete genome sequence of Clostridium phytofermentans ISDg.</title>
        <authorList>
            <person name="Leschine S.B."/>
            <person name="Warnick T.A."/>
            <person name="Blanchard J.L."/>
            <person name="Schnell D.J."/>
            <person name="Petit E.L."/>
            <person name="LaTouf W.G."/>
            <person name="Copeland A."/>
            <person name="Lucas S."/>
            <person name="Lapidus A."/>
            <person name="Barry K."/>
            <person name="Glavina del Rio T."/>
            <person name="Dalin E."/>
            <person name="Tice H."/>
            <person name="Pitluck S."/>
            <person name="Kiss H."/>
            <person name="Brettin T."/>
            <person name="Bruce D."/>
            <person name="Detter J.C."/>
            <person name="Han C."/>
            <person name="Kuske C."/>
            <person name="Schmutz J."/>
            <person name="Larimer F."/>
            <person name="Land M."/>
            <person name="Hauser L."/>
            <person name="Kyrpides N."/>
            <person name="Kim E.A."/>
            <person name="Richardson P."/>
        </authorList>
    </citation>
    <scope>NUCLEOTIDE SEQUENCE [LARGE SCALE GENOMIC DNA]</scope>
    <source>
        <strain evidence="5">ATCC 700394 / DSM 18823 / ISDg</strain>
    </source>
</reference>
<evidence type="ECO:0000256" key="1">
    <source>
        <dbReference type="SAM" id="Phobius"/>
    </source>
</evidence>
<keyword evidence="1" id="KW-1133">Transmembrane helix</keyword>
<dbReference type="Proteomes" id="UP000000370">
    <property type="component" value="Chromosome"/>
</dbReference>
<evidence type="ECO:0000313" key="4">
    <source>
        <dbReference type="EMBL" id="ABX40839.1"/>
    </source>
</evidence>
<dbReference type="OrthoDB" id="3636235at2"/>
<evidence type="ECO:0000259" key="3">
    <source>
        <dbReference type="Pfam" id="PF22570"/>
    </source>
</evidence>
<proteinExistence type="predicted"/>
<dbReference type="PANTHER" id="PTHR40763:SF5">
    <property type="entry name" value="MEMBRANE PROTEIN"/>
    <property type="match status" value="1"/>
</dbReference>
<protein>
    <submittedName>
        <fullName evidence="4">Uncharacterized protein</fullName>
    </submittedName>
</protein>
<dbReference type="KEGG" id="cpy:Cphy_0452"/>
<gene>
    <name evidence="4" type="ordered locus">Cphy_0452</name>
</gene>
<feature type="transmembrane region" description="Helical" evidence="1">
    <location>
        <begin position="59"/>
        <end position="80"/>
    </location>
</feature>
<organism evidence="4 5">
    <name type="scientific">Lachnoclostridium phytofermentans (strain ATCC 700394 / DSM 18823 / ISDg)</name>
    <name type="common">Clostridium phytofermentans</name>
    <dbReference type="NCBI Taxonomy" id="357809"/>
    <lineage>
        <taxon>Bacteria</taxon>
        <taxon>Bacillati</taxon>
        <taxon>Bacillota</taxon>
        <taxon>Clostridia</taxon>
        <taxon>Lachnospirales</taxon>
        <taxon>Lachnospiraceae</taxon>
    </lineage>
</organism>
<dbReference type="Pfam" id="PF22570">
    <property type="entry name" value="LiaF-TM"/>
    <property type="match status" value="1"/>
</dbReference>